<reference evidence="5" key="1">
    <citation type="journal article" date="2021" name="PeerJ">
        <title>Extensive microbial diversity within the chicken gut microbiome revealed by metagenomics and culture.</title>
        <authorList>
            <person name="Gilroy R."/>
            <person name="Ravi A."/>
            <person name="Getino M."/>
            <person name="Pursley I."/>
            <person name="Horton D.L."/>
            <person name="Alikhan N.F."/>
            <person name="Baker D."/>
            <person name="Gharbi K."/>
            <person name="Hall N."/>
            <person name="Watson M."/>
            <person name="Adriaenssens E.M."/>
            <person name="Foster-Nyarko E."/>
            <person name="Jarju S."/>
            <person name="Secka A."/>
            <person name="Antonio M."/>
            <person name="Oren A."/>
            <person name="Chaudhuri R.R."/>
            <person name="La Ragione R."/>
            <person name="Hildebrand F."/>
            <person name="Pallen M.J."/>
        </authorList>
    </citation>
    <scope>NUCLEOTIDE SEQUENCE</scope>
    <source>
        <strain evidence="5">G3-2149</strain>
    </source>
</reference>
<evidence type="ECO:0000256" key="4">
    <source>
        <dbReference type="ARBA" id="ARBA00023163"/>
    </source>
</evidence>
<organism evidence="5 6">
    <name type="scientific">Candidatus Paraprevotella stercoravium</name>
    <dbReference type="NCBI Taxonomy" id="2838725"/>
    <lineage>
        <taxon>Bacteria</taxon>
        <taxon>Pseudomonadati</taxon>
        <taxon>Bacteroidota</taxon>
        <taxon>Bacteroidia</taxon>
        <taxon>Bacteroidales</taxon>
        <taxon>Prevotellaceae</taxon>
        <taxon>Paraprevotella</taxon>
    </lineage>
</organism>
<keyword evidence="2" id="KW-0805">Transcription regulation</keyword>
<keyword evidence="3" id="KW-0238">DNA-binding</keyword>
<reference evidence="5" key="2">
    <citation type="submission" date="2021-04" db="EMBL/GenBank/DDBJ databases">
        <authorList>
            <person name="Gilroy R."/>
        </authorList>
    </citation>
    <scope>NUCLEOTIDE SEQUENCE</scope>
    <source>
        <strain evidence="5">G3-2149</strain>
    </source>
</reference>
<sequence length="122" mass="14470">MEKLTVQEEDAMVLIWQHAPCVVRDVLAFYPEPRPPYTTLASVFKNLERKGYIEARKVGIVYEYTPLLSMREYKSAFLENWVQTYCEGSYKQLLAFLVNDQRLSRKELKEMYKMMEKDGKKS</sequence>
<evidence type="ECO:0000256" key="2">
    <source>
        <dbReference type="ARBA" id="ARBA00023015"/>
    </source>
</evidence>
<dbReference type="Pfam" id="PF03965">
    <property type="entry name" value="Penicillinase_R"/>
    <property type="match status" value="1"/>
</dbReference>
<dbReference type="Gene3D" id="1.10.10.10">
    <property type="entry name" value="Winged helix-like DNA-binding domain superfamily/Winged helix DNA-binding domain"/>
    <property type="match status" value="1"/>
</dbReference>
<dbReference type="PIRSF" id="PIRSF019455">
    <property type="entry name" value="CopR_AtkY"/>
    <property type="match status" value="1"/>
</dbReference>
<comment type="similarity">
    <text evidence="1">Belongs to the BlaI transcriptional regulatory family.</text>
</comment>
<dbReference type="GO" id="GO:0003677">
    <property type="term" value="F:DNA binding"/>
    <property type="evidence" value="ECO:0007669"/>
    <property type="project" value="UniProtKB-KW"/>
</dbReference>
<dbReference type="SUPFAM" id="SSF46785">
    <property type="entry name" value="Winged helix' DNA-binding domain"/>
    <property type="match status" value="1"/>
</dbReference>
<comment type="caution">
    <text evidence="5">The sequence shown here is derived from an EMBL/GenBank/DDBJ whole genome shotgun (WGS) entry which is preliminary data.</text>
</comment>
<dbReference type="InterPro" id="IPR036388">
    <property type="entry name" value="WH-like_DNA-bd_sf"/>
</dbReference>
<name>A0A9E2P038_9BACT</name>
<dbReference type="Proteomes" id="UP000823865">
    <property type="component" value="Unassembled WGS sequence"/>
</dbReference>
<dbReference type="GO" id="GO:0045892">
    <property type="term" value="P:negative regulation of DNA-templated transcription"/>
    <property type="evidence" value="ECO:0007669"/>
    <property type="project" value="InterPro"/>
</dbReference>
<dbReference type="InterPro" id="IPR036390">
    <property type="entry name" value="WH_DNA-bd_sf"/>
</dbReference>
<evidence type="ECO:0000256" key="3">
    <source>
        <dbReference type="ARBA" id="ARBA00023125"/>
    </source>
</evidence>
<evidence type="ECO:0000313" key="6">
    <source>
        <dbReference type="Proteomes" id="UP000823865"/>
    </source>
</evidence>
<evidence type="ECO:0000256" key="1">
    <source>
        <dbReference type="ARBA" id="ARBA00011046"/>
    </source>
</evidence>
<evidence type="ECO:0000313" key="5">
    <source>
        <dbReference type="EMBL" id="MBU3852528.1"/>
    </source>
</evidence>
<dbReference type="Gene3D" id="1.10.4040.10">
    <property type="entry name" value="Penicillinase repressor domain"/>
    <property type="match status" value="1"/>
</dbReference>
<keyword evidence="4" id="KW-0804">Transcription</keyword>
<dbReference type="AlphaFoldDB" id="A0A9E2P038"/>
<accession>A0A9E2P038</accession>
<dbReference type="InterPro" id="IPR005650">
    <property type="entry name" value="BlaI_family"/>
</dbReference>
<gene>
    <name evidence="5" type="ORF">H9789_01620</name>
</gene>
<proteinExistence type="inferred from homology"/>
<protein>
    <submittedName>
        <fullName evidence="5">BlaI/MecI/CopY family transcriptional regulator</fullName>
    </submittedName>
</protein>
<dbReference type="EMBL" id="JAHLFU010000026">
    <property type="protein sequence ID" value="MBU3852528.1"/>
    <property type="molecule type" value="Genomic_DNA"/>
</dbReference>